<dbReference type="Pfam" id="PF03947">
    <property type="entry name" value="Ribosomal_L2_C"/>
    <property type="match status" value="1"/>
</dbReference>
<comment type="caution">
    <text evidence="6">The sequence shown here is derived from an EMBL/GenBank/DDBJ whole genome shotgun (WGS) entry which is preliminary data.</text>
</comment>
<accession>A0A177EFP9</accession>
<sequence>MSKVLRKQRLIRAHNRPNKMYKKGAAVFPKMVKDASLIREGVIEEITHEQGRNAPLALVTMLGNAEGTKKEKVVLVAVEGMYTGKTILFGDKVPLELGNTMKLKNMPDGTIICAVEKKAGDGGSMAKTSGSYASVVGYNADKNETRIKLPSGIKKVLSGESRAMVGIIASGGVHEKPLLKASRAYFKYKARGKLGNWPRVRGVAMNPVDHLHGGGNHQHIGRSSCVSRYAPSGQKVGQIAARRTGTGRSKTKRFE</sequence>
<evidence type="ECO:0000256" key="1">
    <source>
        <dbReference type="ARBA" id="ARBA00005636"/>
    </source>
</evidence>
<dbReference type="STRING" id="1805483.A0A177EFP9"/>
<feature type="domain" description="Large ribosomal subunit protein uL2 C-terminal" evidence="5">
    <location>
        <begin position="95"/>
        <end position="232"/>
    </location>
</feature>
<keyword evidence="2 6" id="KW-0689">Ribosomal protein</keyword>
<organism evidence="6 7">
    <name type="scientific">Nematocida displodere</name>
    <dbReference type="NCBI Taxonomy" id="1805483"/>
    <lineage>
        <taxon>Eukaryota</taxon>
        <taxon>Fungi</taxon>
        <taxon>Fungi incertae sedis</taxon>
        <taxon>Microsporidia</taxon>
        <taxon>Nematocida</taxon>
    </lineage>
</organism>
<dbReference type="EMBL" id="LTDL01000038">
    <property type="protein sequence ID" value="OAG29952.1"/>
    <property type="molecule type" value="Genomic_DNA"/>
</dbReference>
<keyword evidence="7" id="KW-1185">Reference proteome</keyword>
<dbReference type="PIRSF" id="PIRSF002158">
    <property type="entry name" value="Ribosomal_L2"/>
    <property type="match status" value="1"/>
</dbReference>
<evidence type="ECO:0000256" key="3">
    <source>
        <dbReference type="ARBA" id="ARBA00023274"/>
    </source>
</evidence>
<gene>
    <name evidence="6" type="ORF">NEDG_01499</name>
</gene>
<evidence type="ECO:0000313" key="6">
    <source>
        <dbReference type="EMBL" id="OAG29952.1"/>
    </source>
</evidence>
<dbReference type="Gene3D" id="4.10.950.10">
    <property type="entry name" value="Ribosomal protein L2, domain 3"/>
    <property type="match status" value="1"/>
</dbReference>
<dbReference type="GO" id="GO:0003735">
    <property type="term" value="F:structural constituent of ribosome"/>
    <property type="evidence" value="ECO:0007669"/>
    <property type="project" value="InterPro"/>
</dbReference>
<dbReference type="PANTHER" id="PTHR13691:SF16">
    <property type="entry name" value="LARGE RIBOSOMAL SUBUNIT PROTEIN UL2"/>
    <property type="match status" value="1"/>
</dbReference>
<dbReference type="InterPro" id="IPR022671">
    <property type="entry name" value="Ribosomal_uL2_CS"/>
</dbReference>
<dbReference type="Proteomes" id="UP000185944">
    <property type="component" value="Unassembled WGS sequence"/>
</dbReference>
<dbReference type="RefSeq" id="XP_067544504.1">
    <property type="nucleotide sequence ID" value="XM_067688917.1"/>
</dbReference>
<dbReference type="InterPro" id="IPR014722">
    <property type="entry name" value="Rib_uL2_dom2"/>
</dbReference>
<dbReference type="GO" id="GO:0003723">
    <property type="term" value="F:RNA binding"/>
    <property type="evidence" value="ECO:0007669"/>
    <property type="project" value="TreeGrafter"/>
</dbReference>
<dbReference type="GeneID" id="93647849"/>
<name>A0A177EFP9_9MICR</name>
<dbReference type="InterPro" id="IPR002171">
    <property type="entry name" value="Ribosomal_uL2"/>
</dbReference>
<evidence type="ECO:0000259" key="5">
    <source>
        <dbReference type="SMART" id="SM01382"/>
    </source>
</evidence>
<feature type="region of interest" description="Disordered" evidence="4">
    <location>
        <begin position="232"/>
        <end position="255"/>
    </location>
</feature>
<dbReference type="OrthoDB" id="10267824at2759"/>
<protein>
    <submittedName>
        <fullName evidence="6">Large subunit ribosomal protein L8e</fullName>
    </submittedName>
</protein>
<evidence type="ECO:0000256" key="2">
    <source>
        <dbReference type="ARBA" id="ARBA00022980"/>
    </source>
</evidence>
<reference evidence="6 7" key="1">
    <citation type="submission" date="2016-02" db="EMBL/GenBank/DDBJ databases">
        <title>Discovery of a natural microsporidian pathogen with a broad tissue tropism in Caenorhabditis elegans.</title>
        <authorList>
            <person name="Luallen R.J."/>
            <person name="Reinke A.W."/>
            <person name="Tong L."/>
            <person name="Botts M.R."/>
            <person name="Felix M.-A."/>
            <person name="Troemel E.R."/>
        </authorList>
    </citation>
    <scope>NUCLEOTIDE SEQUENCE [LARGE SCALE GENOMIC DNA]</scope>
    <source>
        <strain evidence="6 7">JUm2807</strain>
    </source>
</reference>
<dbReference type="FunFam" id="4.10.950.10:FF:000002">
    <property type="entry name" value="60S ribosomal protein L2"/>
    <property type="match status" value="1"/>
</dbReference>
<dbReference type="InterPro" id="IPR008991">
    <property type="entry name" value="Translation_prot_SH3-like_sf"/>
</dbReference>
<dbReference type="SUPFAM" id="SSF50249">
    <property type="entry name" value="Nucleic acid-binding proteins"/>
    <property type="match status" value="1"/>
</dbReference>
<dbReference type="InterPro" id="IPR012340">
    <property type="entry name" value="NA-bd_OB-fold"/>
</dbReference>
<dbReference type="SUPFAM" id="SSF50104">
    <property type="entry name" value="Translation proteins SH3-like domain"/>
    <property type="match status" value="1"/>
</dbReference>
<dbReference type="FunFam" id="2.30.30.30:FF:000006">
    <property type="entry name" value="60S ribosomal protein L8"/>
    <property type="match status" value="1"/>
</dbReference>
<dbReference type="Gene3D" id="2.30.30.30">
    <property type="match status" value="1"/>
</dbReference>
<dbReference type="InterPro" id="IPR022669">
    <property type="entry name" value="Ribosomal_uL2_C"/>
</dbReference>
<dbReference type="Gene3D" id="2.40.50.140">
    <property type="entry name" value="Nucleic acid-binding proteins"/>
    <property type="match status" value="1"/>
</dbReference>
<dbReference type="PANTHER" id="PTHR13691">
    <property type="entry name" value="RIBOSOMAL PROTEIN L2"/>
    <property type="match status" value="1"/>
</dbReference>
<evidence type="ECO:0000313" key="7">
    <source>
        <dbReference type="Proteomes" id="UP000185944"/>
    </source>
</evidence>
<proteinExistence type="inferred from homology"/>
<dbReference type="GO" id="GO:0022625">
    <property type="term" value="C:cytosolic large ribosomal subunit"/>
    <property type="evidence" value="ECO:0007669"/>
    <property type="project" value="TreeGrafter"/>
</dbReference>
<dbReference type="PROSITE" id="PS00467">
    <property type="entry name" value="RIBOSOMAL_L2"/>
    <property type="match status" value="1"/>
</dbReference>
<dbReference type="VEuPathDB" id="MicrosporidiaDB:NEDG_01499"/>
<keyword evidence="3" id="KW-0687">Ribonucleoprotein</keyword>
<dbReference type="InterPro" id="IPR014726">
    <property type="entry name" value="Ribosomal_uL2_dom3"/>
</dbReference>
<dbReference type="SMART" id="SM01382">
    <property type="entry name" value="Ribosomal_L2_C"/>
    <property type="match status" value="1"/>
</dbReference>
<comment type="similarity">
    <text evidence="1">Belongs to the universal ribosomal protein uL2 family.</text>
</comment>
<evidence type="ECO:0000256" key="4">
    <source>
        <dbReference type="SAM" id="MobiDB-lite"/>
    </source>
</evidence>
<dbReference type="AlphaFoldDB" id="A0A177EFP9"/>
<dbReference type="GO" id="GO:0002181">
    <property type="term" value="P:cytoplasmic translation"/>
    <property type="evidence" value="ECO:0007669"/>
    <property type="project" value="TreeGrafter"/>
</dbReference>